<organism evidence="2 3">
    <name type="scientific">Takifugu flavidus</name>
    <name type="common">sansaifugu</name>
    <dbReference type="NCBI Taxonomy" id="433684"/>
    <lineage>
        <taxon>Eukaryota</taxon>
        <taxon>Metazoa</taxon>
        <taxon>Chordata</taxon>
        <taxon>Craniata</taxon>
        <taxon>Vertebrata</taxon>
        <taxon>Euteleostomi</taxon>
        <taxon>Actinopterygii</taxon>
        <taxon>Neopterygii</taxon>
        <taxon>Teleostei</taxon>
        <taxon>Neoteleostei</taxon>
        <taxon>Acanthomorphata</taxon>
        <taxon>Eupercaria</taxon>
        <taxon>Tetraodontiformes</taxon>
        <taxon>Tetradontoidea</taxon>
        <taxon>Tetraodontidae</taxon>
        <taxon>Takifugu</taxon>
    </lineage>
</organism>
<gene>
    <name evidence="2" type="ORF">D4764_16G0008480</name>
</gene>
<reference evidence="2 3" key="1">
    <citation type="submission" date="2019-04" db="EMBL/GenBank/DDBJ databases">
        <title>Chromosome genome assembly for Takifugu flavidus.</title>
        <authorList>
            <person name="Xiao S."/>
        </authorList>
    </citation>
    <scope>NUCLEOTIDE SEQUENCE [LARGE SCALE GENOMIC DNA]</scope>
    <source>
        <strain evidence="2">HTHZ2018</strain>
        <tissue evidence="2">Muscle</tissue>
    </source>
</reference>
<feature type="compositionally biased region" description="Polar residues" evidence="1">
    <location>
        <begin position="56"/>
        <end position="67"/>
    </location>
</feature>
<dbReference type="Proteomes" id="UP000324091">
    <property type="component" value="Chromosome 16"/>
</dbReference>
<feature type="region of interest" description="Disordered" evidence="1">
    <location>
        <begin position="52"/>
        <end position="86"/>
    </location>
</feature>
<comment type="caution">
    <text evidence="2">The sequence shown here is derived from an EMBL/GenBank/DDBJ whole genome shotgun (WGS) entry which is preliminary data.</text>
</comment>
<protein>
    <submittedName>
        <fullName evidence="2">Ral GTPase-activating protein subunit alpha-1 GAP-related-interacting partner to E12</fullName>
    </submittedName>
</protein>
<evidence type="ECO:0000256" key="1">
    <source>
        <dbReference type="SAM" id="MobiDB-lite"/>
    </source>
</evidence>
<sequence length="86" mass="9960">MRPDNGDPGPVWLTLTVSFSYEERARYLETIVQHHQELTTFEDYAARVYSPAPCSHLSSDTGRNQRPPSRWRGSKQKPNQPYELPN</sequence>
<dbReference type="AlphaFoldDB" id="A0A5C6P0H9"/>
<keyword evidence="3" id="KW-1185">Reference proteome</keyword>
<name>A0A5C6P0H9_9TELE</name>
<proteinExistence type="predicted"/>
<accession>A0A5C6P0H9</accession>
<evidence type="ECO:0000313" key="3">
    <source>
        <dbReference type="Proteomes" id="UP000324091"/>
    </source>
</evidence>
<evidence type="ECO:0000313" key="2">
    <source>
        <dbReference type="EMBL" id="TWW72351.1"/>
    </source>
</evidence>
<dbReference type="EMBL" id="RHFK02000008">
    <property type="protein sequence ID" value="TWW72351.1"/>
    <property type="molecule type" value="Genomic_DNA"/>
</dbReference>